<reference evidence="1 2" key="1">
    <citation type="submission" date="2024-09" db="EMBL/GenBank/DDBJ databases">
        <title>Rethinking Asexuality: The Enigmatic Case of Functional Sexual Genes in Lepraria (Stereocaulaceae).</title>
        <authorList>
            <person name="Doellman M."/>
            <person name="Sun Y."/>
            <person name="Barcenas-Pena A."/>
            <person name="Lumbsch H.T."/>
            <person name="Grewe F."/>
        </authorList>
    </citation>
    <scope>NUCLEOTIDE SEQUENCE [LARGE SCALE GENOMIC DNA]</scope>
    <source>
        <strain evidence="1 2">Grewe 0041</strain>
    </source>
</reference>
<dbReference type="EMBL" id="JBHFEH010000003">
    <property type="protein sequence ID" value="KAL2057950.1"/>
    <property type="molecule type" value="Genomic_DNA"/>
</dbReference>
<accession>A0ABR4BJF5</accession>
<keyword evidence="2" id="KW-1185">Reference proteome</keyword>
<evidence type="ECO:0000313" key="1">
    <source>
        <dbReference type="EMBL" id="KAL2057950.1"/>
    </source>
</evidence>
<name>A0ABR4BJF5_9LECA</name>
<gene>
    <name evidence="1" type="ORF">ABVK25_001567</name>
</gene>
<organism evidence="1 2">
    <name type="scientific">Lepraria finkii</name>
    <dbReference type="NCBI Taxonomy" id="1340010"/>
    <lineage>
        <taxon>Eukaryota</taxon>
        <taxon>Fungi</taxon>
        <taxon>Dikarya</taxon>
        <taxon>Ascomycota</taxon>
        <taxon>Pezizomycotina</taxon>
        <taxon>Lecanoromycetes</taxon>
        <taxon>OSLEUM clade</taxon>
        <taxon>Lecanoromycetidae</taxon>
        <taxon>Lecanorales</taxon>
        <taxon>Lecanorineae</taxon>
        <taxon>Stereocaulaceae</taxon>
        <taxon>Lepraria</taxon>
    </lineage>
</organism>
<evidence type="ECO:0000313" key="2">
    <source>
        <dbReference type="Proteomes" id="UP001590951"/>
    </source>
</evidence>
<sequence length="82" mass="9303">MLTITGQHALAYVRRNDPAMHQHLKATHPSKEPVPGPIPVARHKKDFQALRRNTNVPTQHSDLNTIASFGCAAYAFLKYWIR</sequence>
<comment type="caution">
    <text evidence="1">The sequence shown here is derived from an EMBL/GenBank/DDBJ whole genome shotgun (WGS) entry which is preliminary data.</text>
</comment>
<protein>
    <submittedName>
        <fullName evidence="1">Uncharacterized protein</fullName>
    </submittedName>
</protein>
<proteinExistence type="predicted"/>
<dbReference type="Proteomes" id="UP001590951">
    <property type="component" value="Unassembled WGS sequence"/>
</dbReference>